<dbReference type="EMBL" id="OY569118">
    <property type="protein sequence ID" value="CAJ1002217.1"/>
    <property type="molecule type" value="Genomic_DNA"/>
</dbReference>
<protein>
    <submittedName>
        <fullName evidence="1">Ovule protein</fullName>
    </submittedName>
</protein>
<accession>A0AA48M6L5</accession>
<organism evidence="1 2">
    <name type="scientific">Brevibacillus aydinogluensis</name>
    <dbReference type="NCBI Taxonomy" id="927786"/>
    <lineage>
        <taxon>Bacteria</taxon>
        <taxon>Bacillati</taxon>
        <taxon>Bacillota</taxon>
        <taxon>Bacilli</taxon>
        <taxon>Bacillales</taxon>
        <taxon>Paenibacillaceae</taxon>
        <taxon>Brevibacillus</taxon>
    </lineage>
</organism>
<sequence length="88" mass="10282">MEIIFASYTSNFEVVCSTFQGVEERLWHHIYHSPNGNRLCSFVLLPFHCLLLQQLCRLKIRSIQYRTNAGIQFLLQLLGVASRIIRTK</sequence>
<proteinExistence type="predicted"/>
<dbReference type="KEGG" id="bayd:BSPP4475_07820"/>
<name>A0AA48M6L5_9BACL</name>
<evidence type="ECO:0000313" key="1">
    <source>
        <dbReference type="EMBL" id="CAJ1002217.1"/>
    </source>
</evidence>
<dbReference type="AlphaFoldDB" id="A0AA48M6L5"/>
<keyword evidence="2" id="KW-1185">Reference proteome</keyword>
<dbReference type="Proteomes" id="UP001189619">
    <property type="component" value="Chromosome"/>
</dbReference>
<reference evidence="1" key="1">
    <citation type="submission" date="2023-07" db="EMBL/GenBank/DDBJ databases">
        <authorList>
            <person name="Ivanov I."/>
            <person name="Teneva D."/>
            <person name="Stoikov I."/>
        </authorList>
    </citation>
    <scope>NUCLEOTIDE SEQUENCE</scope>
    <source>
        <strain evidence="1">4475</strain>
    </source>
</reference>
<evidence type="ECO:0000313" key="2">
    <source>
        <dbReference type="Proteomes" id="UP001189619"/>
    </source>
</evidence>
<gene>
    <name evidence="1" type="ORF">BSPP4475_07820</name>
</gene>